<evidence type="ECO:0000313" key="3">
    <source>
        <dbReference type="Proteomes" id="UP000694413"/>
    </source>
</evidence>
<reference evidence="2" key="1">
    <citation type="submission" date="2025-08" db="UniProtKB">
        <authorList>
            <consortium name="Ensembl"/>
        </authorList>
    </citation>
    <scope>IDENTIFICATION</scope>
</reference>
<accession>A0A8D2ML33</accession>
<name>A0A8D2ML33_ZONAL</name>
<organism evidence="2 3">
    <name type="scientific">Zonotrichia albicollis</name>
    <name type="common">White-throated sparrow</name>
    <name type="synonym">Fringilla albicollis</name>
    <dbReference type="NCBI Taxonomy" id="44394"/>
    <lineage>
        <taxon>Eukaryota</taxon>
        <taxon>Metazoa</taxon>
        <taxon>Chordata</taxon>
        <taxon>Craniata</taxon>
        <taxon>Vertebrata</taxon>
        <taxon>Euteleostomi</taxon>
        <taxon>Archelosauria</taxon>
        <taxon>Archosauria</taxon>
        <taxon>Dinosauria</taxon>
        <taxon>Saurischia</taxon>
        <taxon>Theropoda</taxon>
        <taxon>Coelurosauria</taxon>
        <taxon>Aves</taxon>
        <taxon>Neognathae</taxon>
        <taxon>Neoaves</taxon>
        <taxon>Telluraves</taxon>
        <taxon>Australaves</taxon>
        <taxon>Passeriformes</taxon>
        <taxon>Passerellidae</taxon>
        <taxon>Zonotrichia</taxon>
    </lineage>
</organism>
<dbReference type="Ensembl" id="ENSZALT00000011626.1">
    <property type="protein sequence ID" value="ENSZALP00000008236.1"/>
    <property type="gene ID" value="ENSZALG00000007179.1"/>
</dbReference>
<protein>
    <submittedName>
        <fullName evidence="2">Uncharacterized protein</fullName>
    </submittedName>
</protein>
<feature type="region of interest" description="Disordered" evidence="1">
    <location>
        <begin position="77"/>
        <end position="96"/>
    </location>
</feature>
<dbReference type="Proteomes" id="UP000694413">
    <property type="component" value="Unassembled WGS sequence"/>
</dbReference>
<keyword evidence="3" id="KW-1185">Reference proteome</keyword>
<proteinExistence type="predicted"/>
<sequence length="96" mass="9816">MGTASTPRAPTMGTATCSWTASASTTTRPQGVNTCPGPSWWIWSPARWTRCAPAPSGRSSGLTTSCSRCWQQLGQGPLHGGRRAGGLGAGRGAQGV</sequence>
<feature type="region of interest" description="Disordered" evidence="1">
    <location>
        <begin position="1"/>
        <end position="33"/>
    </location>
</feature>
<dbReference type="AlphaFoldDB" id="A0A8D2ML33"/>
<reference evidence="2" key="2">
    <citation type="submission" date="2025-09" db="UniProtKB">
        <authorList>
            <consortium name="Ensembl"/>
        </authorList>
    </citation>
    <scope>IDENTIFICATION</scope>
</reference>
<evidence type="ECO:0000313" key="2">
    <source>
        <dbReference type="Ensembl" id="ENSZALP00000008236.1"/>
    </source>
</evidence>
<evidence type="ECO:0000256" key="1">
    <source>
        <dbReference type="SAM" id="MobiDB-lite"/>
    </source>
</evidence>
<feature type="compositionally biased region" description="Low complexity" evidence="1">
    <location>
        <begin position="14"/>
        <end position="27"/>
    </location>
</feature>